<dbReference type="PROSITE" id="PS50846">
    <property type="entry name" value="HMA_2"/>
    <property type="match status" value="1"/>
</dbReference>
<sequence>MAFEFNVPDMSCGHCVSAITQAVQQAAPGAQVTADLSSKRVSVQGAPSMEPVRAAIVDAGYEVQIIK</sequence>
<protein>
    <submittedName>
        <fullName evidence="3">Heavy metal transporter</fullName>
    </submittedName>
</protein>
<dbReference type="RefSeq" id="WP_094796591.1">
    <property type="nucleotide sequence ID" value="NZ_NEVK01000004.1"/>
</dbReference>
<dbReference type="AlphaFoldDB" id="A0A261RCF4"/>
<dbReference type="InterPro" id="IPR000428">
    <property type="entry name" value="Cu-bd"/>
</dbReference>
<comment type="caution">
    <text evidence="3">The sequence shown here is derived from an EMBL/GenBank/DDBJ whole genome shotgun (WGS) entry which is preliminary data.</text>
</comment>
<accession>A0A261RCF4</accession>
<feature type="domain" description="HMA" evidence="2">
    <location>
        <begin position="1"/>
        <end position="64"/>
    </location>
</feature>
<dbReference type="EMBL" id="NEVK01000004">
    <property type="protein sequence ID" value="OZI22621.1"/>
    <property type="molecule type" value="Genomic_DNA"/>
</dbReference>
<reference evidence="4" key="1">
    <citation type="submission" date="2017-05" db="EMBL/GenBank/DDBJ databases">
        <title>Complete and WGS of Bordetella genogroups.</title>
        <authorList>
            <person name="Spilker T."/>
            <person name="Lipuma J."/>
        </authorList>
    </citation>
    <scope>NUCLEOTIDE SEQUENCE [LARGE SCALE GENOMIC DNA]</scope>
    <source>
        <strain evidence="4">AU18089</strain>
    </source>
</reference>
<dbReference type="InterPro" id="IPR017969">
    <property type="entry name" value="Heavy-metal-associated_CS"/>
</dbReference>
<dbReference type="PROSITE" id="PS01047">
    <property type="entry name" value="HMA_1"/>
    <property type="match status" value="1"/>
</dbReference>
<dbReference type="Proteomes" id="UP000216947">
    <property type="component" value="Unassembled WGS sequence"/>
</dbReference>
<evidence type="ECO:0000313" key="3">
    <source>
        <dbReference type="EMBL" id="OZI22621.1"/>
    </source>
</evidence>
<gene>
    <name evidence="3" type="ORF">CAL19_08875</name>
</gene>
<dbReference type="PRINTS" id="PR00944">
    <property type="entry name" value="CUEXPORT"/>
</dbReference>
<evidence type="ECO:0000313" key="4">
    <source>
        <dbReference type="Proteomes" id="UP000216947"/>
    </source>
</evidence>
<proteinExistence type="predicted"/>
<dbReference type="GO" id="GO:0006825">
    <property type="term" value="P:copper ion transport"/>
    <property type="evidence" value="ECO:0007669"/>
    <property type="project" value="InterPro"/>
</dbReference>
<dbReference type="SUPFAM" id="SSF55008">
    <property type="entry name" value="HMA, heavy metal-associated domain"/>
    <property type="match status" value="1"/>
</dbReference>
<dbReference type="Gene3D" id="3.30.70.100">
    <property type="match status" value="1"/>
</dbReference>
<organism evidence="3 4">
    <name type="scientific">Bordetella genomosp. 7</name>
    <dbReference type="NCBI Taxonomy" id="1416805"/>
    <lineage>
        <taxon>Bacteria</taxon>
        <taxon>Pseudomonadati</taxon>
        <taxon>Pseudomonadota</taxon>
        <taxon>Betaproteobacteria</taxon>
        <taxon>Burkholderiales</taxon>
        <taxon>Alcaligenaceae</taxon>
        <taxon>Bordetella</taxon>
    </lineage>
</organism>
<dbReference type="InterPro" id="IPR036163">
    <property type="entry name" value="HMA_dom_sf"/>
</dbReference>
<keyword evidence="1" id="KW-0479">Metal-binding</keyword>
<evidence type="ECO:0000259" key="2">
    <source>
        <dbReference type="PROSITE" id="PS50846"/>
    </source>
</evidence>
<dbReference type="GO" id="GO:0005507">
    <property type="term" value="F:copper ion binding"/>
    <property type="evidence" value="ECO:0007669"/>
    <property type="project" value="InterPro"/>
</dbReference>
<keyword evidence="4" id="KW-1185">Reference proteome</keyword>
<evidence type="ECO:0000256" key="1">
    <source>
        <dbReference type="ARBA" id="ARBA00022723"/>
    </source>
</evidence>
<dbReference type="CDD" id="cd00371">
    <property type="entry name" value="HMA"/>
    <property type="match status" value="1"/>
</dbReference>
<dbReference type="Pfam" id="PF00403">
    <property type="entry name" value="HMA"/>
    <property type="match status" value="1"/>
</dbReference>
<name>A0A261RCF4_9BORD</name>
<dbReference type="InterPro" id="IPR006121">
    <property type="entry name" value="HMA_dom"/>
</dbReference>